<dbReference type="EMBL" id="JABJWZ010000368">
    <property type="protein sequence ID" value="MBB1256468.1"/>
    <property type="molecule type" value="Genomic_DNA"/>
</dbReference>
<name>A0A7W3ZQ68_9ACTN</name>
<evidence type="ECO:0000313" key="3">
    <source>
        <dbReference type="Proteomes" id="UP000525686"/>
    </source>
</evidence>
<evidence type="ECO:0008006" key="4">
    <source>
        <dbReference type="Google" id="ProtNLM"/>
    </source>
</evidence>
<proteinExistence type="predicted"/>
<organism evidence="2 3">
    <name type="scientific">Streptomyces alkaliterrae</name>
    <dbReference type="NCBI Taxonomy" id="2213162"/>
    <lineage>
        <taxon>Bacteria</taxon>
        <taxon>Bacillati</taxon>
        <taxon>Actinomycetota</taxon>
        <taxon>Actinomycetes</taxon>
        <taxon>Kitasatosporales</taxon>
        <taxon>Streptomycetaceae</taxon>
        <taxon>Streptomyces</taxon>
    </lineage>
</organism>
<dbReference type="Proteomes" id="UP000525686">
    <property type="component" value="Unassembled WGS sequence"/>
</dbReference>
<accession>A0A7W3ZQ68</accession>
<comment type="caution">
    <text evidence="2">The sequence shown here is derived from an EMBL/GenBank/DDBJ whole genome shotgun (WGS) entry which is preliminary data.</text>
</comment>
<evidence type="ECO:0000313" key="2">
    <source>
        <dbReference type="EMBL" id="MBB1256468.1"/>
    </source>
</evidence>
<evidence type="ECO:0000256" key="1">
    <source>
        <dbReference type="SAM" id="MobiDB-lite"/>
    </source>
</evidence>
<feature type="region of interest" description="Disordered" evidence="1">
    <location>
        <begin position="40"/>
        <end position="59"/>
    </location>
</feature>
<dbReference type="AlphaFoldDB" id="A0A7W3ZQ68"/>
<protein>
    <recommendedName>
        <fullName evidence="4">DUF4352 domain-containing protein</fullName>
    </recommendedName>
</protein>
<sequence length="221" mass="23490">MALLVPYGGGLPRAREVVMRIRVAAASAAVLLLAACGGADKPDDKAAPAKSPTPTESVDCADESLDQAEWMEHCADGSGTGGDGGAFTDLKFGTEYTWPDGLKVSVLEARKFSDYGEFEEATPGELDFRLKVRFTNTSKQPISLSDVSTYIEGATKGGEAAGTEFERGAQPITGRLASGVTATFTDDGVLEERYGRDIVVKVQRMQADDDQADPEFVGRIK</sequence>
<dbReference type="RefSeq" id="WP_181355459.1">
    <property type="nucleotide sequence ID" value="NZ_JABJWZ010000368.1"/>
</dbReference>
<reference evidence="3" key="1">
    <citation type="submission" date="2020-05" db="EMBL/GenBank/DDBJ databases">
        <title>Classification of alakaliphilic streptomycetes isolated from an alkaline soil next to Lonar Crater, India and a proposal for the recognition of Streptomyces alkaliterrae sp. nov.</title>
        <authorList>
            <person name="Golinska P."/>
        </authorList>
    </citation>
    <scope>NUCLEOTIDE SEQUENCE [LARGE SCALE GENOMIC DNA]</scope>
    <source>
        <strain evidence="3">OF3</strain>
    </source>
</reference>
<gene>
    <name evidence="2" type="ORF">H3146_24395</name>
</gene>